<dbReference type="SUPFAM" id="SSF51445">
    <property type="entry name" value="(Trans)glycosidases"/>
    <property type="match status" value="1"/>
</dbReference>
<dbReference type="InterPro" id="IPR008979">
    <property type="entry name" value="Galactose-bd-like_sf"/>
</dbReference>
<dbReference type="Gene3D" id="3.20.20.80">
    <property type="entry name" value="Glycosidases"/>
    <property type="match status" value="1"/>
</dbReference>
<evidence type="ECO:0000313" key="9">
    <source>
        <dbReference type="Proteomes" id="UP000028123"/>
    </source>
</evidence>
<evidence type="ECO:0000256" key="6">
    <source>
        <dbReference type="ARBA" id="ARBA00023295"/>
    </source>
</evidence>
<feature type="domain" description="Glycoside hydrolase family 29 N-terminal" evidence="7">
    <location>
        <begin position="22"/>
        <end position="356"/>
    </location>
</feature>
<proteinExistence type="inferred from homology"/>
<accession>A0A081P6B7</accession>
<dbReference type="PRINTS" id="PR00741">
    <property type="entry name" value="GLHYDRLASE29"/>
</dbReference>
<name>A0A081P6B7_9BACL</name>
<comment type="caution">
    <text evidence="8">The sequence shown here is derived from an EMBL/GenBank/DDBJ whole genome shotgun (WGS) entry which is preliminary data.</text>
</comment>
<dbReference type="SUPFAM" id="SSF49785">
    <property type="entry name" value="Galactose-binding domain-like"/>
    <property type="match status" value="1"/>
</dbReference>
<dbReference type="GO" id="GO:0016139">
    <property type="term" value="P:glycoside catabolic process"/>
    <property type="evidence" value="ECO:0007669"/>
    <property type="project" value="TreeGrafter"/>
</dbReference>
<dbReference type="Proteomes" id="UP000028123">
    <property type="component" value="Unassembled WGS sequence"/>
</dbReference>
<keyword evidence="6" id="KW-0326">Glycosidase</keyword>
<organism evidence="8 9">
    <name type="scientific">Paenibacillus tyrfis</name>
    <dbReference type="NCBI Taxonomy" id="1501230"/>
    <lineage>
        <taxon>Bacteria</taxon>
        <taxon>Bacillati</taxon>
        <taxon>Bacillota</taxon>
        <taxon>Bacilli</taxon>
        <taxon>Bacillales</taxon>
        <taxon>Paenibacillaceae</taxon>
        <taxon>Paenibacillus</taxon>
    </lineage>
</organism>
<evidence type="ECO:0000256" key="5">
    <source>
        <dbReference type="ARBA" id="ARBA00022801"/>
    </source>
</evidence>
<evidence type="ECO:0000256" key="3">
    <source>
        <dbReference type="ARBA" id="ARBA00012662"/>
    </source>
</evidence>
<dbReference type="InterPro" id="IPR013780">
    <property type="entry name" value="Glyco_hydro_b"/>
</dbReference>
<dbReference type="InterPro" id="IPR016286">
    <property type="entry name" value="FUC_metazoa-typ"/>
</dbReference>
<keyword evidence="9" id="KW-1185">Reference proteome</keyword>
<dbReference type="EC" id="3.2.1.51" evidence="3"/>
<protein>
    <recommendedName>
        <fullName evidence="3">alpha-L-fucosidase</fullName>
        <ecNumber evidence="3">3.2.1.51</ecNumber>
    </recommendedName>
</protein>
<dbReference type="InterPro" id="IPR000933">
    <property type="entry name" value="Glyco_hydro_29"/>
</dbReference>
<dbReference type="AlphaFoldDB" id="A0A081P6B7"/>
<keyword evidence="5" id="KW-0378">Hydrolase</keyword>
<gene>
    <name evidence="8" type="ORF">ET33_34810</name>
</gene>
<evidence type="ECO:0000256" key="2">
    <source>
        <dbReference type="ARBA" id="ARBA00007951"/>
    </source>
</evidence>
<dbReference type="GO" id="GO:0006004">
    <property type="term" value="P:fucose metabolic process"/>
    <property type="evidence" value="ECO:0007669"/>
    <property type="project" value="InterPro"/>
</dbReference>
<sequence>MIKRDMYMDNAEAEATERANTPLPNDELQDRRLAWWREARFGMFIHWGLYSLLGGIWKGRTVPGAYGEHIMLRGQIPVKEYERLAEAFNPVRFDAEAWVRAAKDAGMKYIVITAKHHDGFALYDSAVSNFNIVKRSPFGRDPMKELAEACRKEGIKLCFYYSHSMDWHHPDSQGNTHDYPNNIGAWDPLESWVNDEDKFARYERYLEEKALPQVRELLTGYGDVAIVWFDCGHKVTDEQGQRFVDTVRSLQPDCLVNRRVRRDGFGDYGNSGDNQLYIRINRKDWESIHTMNDSWGYKKTDHNWKSITSILHNMIDVFSLNGNYLLNVGPTPEGEFDEPSKQVLREIGQWLNINGESVYGTTGSPLGKPQWGRCTTKDGLLYLHVFEWPASGQLVVPGLRNDVLSAYLLADPERRPLAHSRLDAEDVLIEVPVTPLDPNVTVVVVEYEGSIDANPVKRLLERDYVNRFVAFDGDIQGSELHYDTGKRGRDVVTNWVNPADFIHWTFRAETPGTCRVTVIYGAAEGEAGGTYHVELCGEHLQGAVQPTGGWYDFRTAELGTIRIPEPGTYTLTVRPDAITGAALMNLKEVQLTFADKFEA</sequence>
<evidence type="ECO:0000259" key="7">
    <source>
        <dbReference type="Pfam" id="PF01120"/>
    </source>
</evidence>
<comment type="similarity">
    <text evidence="2">Belongs to the glycosyl hydrolase 29 family.</text>
</comment>
<evidence type="ECO:0000256" key="4">
    <source>
        <dbReference type="ARBA" id="ARBA00022729"/>
    </source>
</evidence>
<dbReference type="Gene3D" id="2.60.40.1180">
    <property type="entry name" value="Golgi alpha-mannosidase II"/>
    <property type="match status" value="1"/>
</dbReference>
<keyword evidence="4" id="KW-0732">Signal</keyword>
<dbReference type="Gene3D" id="2.60.120.260">
    <property type="entry name" value="Galactose-binding domain-like"/>
    <property type="match status" value="1"/>
</dbReference>
<evidence type="ECO:0000256" key="1">
    <source>
        <dbReference type="ARBA" id="ARBA00004071"/>
    </source>
</evidence>
<dbReference type="InterPro" id="IPR057739">
    <property type="entry name" value="Glyco_hydro_29_N"/>
</dbReference>
<dbReference type="SMART" id="SM00812">
    <property type="entry name" value="Alpha_L_fucos"/>
    <property type="match status" value="1"/>
</dbReference>
<dbReference type="Pfam" id="PF01120">
    <property type="entry name" value="Alpha_L_fucos"/>
    <property type="match status" value="1"/>
</dbReference>
<dbReference type="InterPro" id="IPR017853">
    <property type="entry name" value="GH"/>
</dbReference>
<dbReference type="PANTHER" id="PTHR10030:SF37">
    <property type="entry name" value="ALPHA-L-FUCOSIDASE-RELATED"/>
    <property type="match status" value="1"/>
</dbReference>
<dbReference type="RefSeq" id="WP_036680094.1">
    <property type="nucleotide sequence ID" value="NZ_JNVM01000007.1"/>
</dbReference>
<dbReference type="GO" id="GO:0005764">
    <property type="term" value="C:lysosome"/>
    <property type="evidence" value="ECO:0007669"/>
    <property type="project" value="TreeGrafter"/>
</dbReference>
<reference evidence="8 9" key="1">
    <citation type="submission" date="2014-06" db="EMBL/GenBank/DDBJ databases">
        <title>Draft genome sequence of Paenibacillus sp. MSt1.</title>
        <authorList>
            <person name="Aw Y.K."/>
            <person name="Ong K.S."/>
            <person name="Gan H.M."/>
            <person name="Lee S.M."/>
        </authorList>
    </citation>
    <scope>NUCLEOTIDE SEQUENCE [LARGE SCALE GENOMIC DNA]</scope>
    <source>
        <strain evidence="8 9">MSt1</strain>
    </source>
</reference>
<dbReference type="EMBL" id="JNVM01000007">
    <property type="protein sequence ID" value="KEQ26240.1"/>
    <property type="molecule type" value="Genomic_DNA"/>
</dbReference>
<comment type="function">
    <text evidence="1">Alpha-L-fucosidase is responsible for hydrolyzing the alpha-1,6-linked fucose joined to the reducing-end N-acetylglucosamine of the carbohydrate moieties of glycoproteins.</text>
</comment>
<evidence type="ECO:0000313" key="8">
    <source>
        <dbReference type="EMBL" id="KEQ26240.1"/>
    </source>
</evidence>
<dbReference type="GO" id="GO:0004560">
    <property type="term" value="F:alpha-L-fucosidase activity"/>
    <property type="evidence" value="ECO:0007669"/>
    <property type="project" value="InterPro"/>
</dbReference>
<dbReference type="eggNOG" id="COG3669">
    <property type="taxonomic scope" value="Bacteria"/>
</dbReference>
<dbReference type="OrthoDB" id="107551at2"/>
<dbReference type="PANTHER" id="PTHR10030">
    <property type="entry name" value="ALPHA-L-FUCOSIDASE"/>
    <property type="match status" value="1"/>
</dbReference>